<accession>A0A835D0B5</accession>
<dbReference type="OrthoDB" id="550279at2759"/>
<name>A0A835D0B5_TETSI</name>
<comment type="caution">
    <text evidence="1">The sequence shown here is derived from an EMBL/GenBank/DDBJ whole genome shotgun (WGS) entry which is preliminary data.</text>
</comment>
<dbReference type="OMA" id="NQGFRWY"/>
<dbReference type="Proteomes" id="UP000655225">
    <property type="component" value="Unassembled WGS sequence"/>
</dbReference>
<evidence type="ECO:0000313" key="2">
    <source>
        <dbReference type="Proteomes" id="UP000655225"/>
    </source>
</evidence>
<sequence length="95" mass="11033">MINCRVISSKIDMQYLKGLRWHAKRLRIDEDGDVADEFLTEVLPETPSSTDKHRPLPRFAIKYNTLQPANVRNQVIGINGKIHQMVEYQGKLQWA</sequence>
<reference evidence="1 2" key="1">
    <citation type="submission" date="2020-04" db="EMBL/GenBank/DDBJ databases">
        <title>Plant Genome Project.</title>
        <authorList>
            <person name="Zhang R.-G."/>
        </authorList>
    </citation>
    <scope>NUCLEOTIDE SEQUENCE [LARGE SCALE GENOMIC DNA]</scope>
    <source>
        <strain evidence="1">YNK0</strain>
        <tissue evidence="1">Leaf</tissue>
    </source>
</reference>
<proteinExistence type="predicted"/>
<organism evidence="1 2">
    <name type="scientific">Tetracentron sinense</name>
    <name type="common">Spur-leaf</name>
    <dbReference type="NCBI Taxonomy" id="13715"/>
    <lineage>
        <taxon>Eukaryota</taxon>
        <taxon>Viridiplantae</taxon>
        <taxon>Streptophyta</taxon>
        <taxon>Embryophyta</taxon>
        <taxon>Tracheophyta</taxon>
        <taxon>Spermatophyta</taxon>
        <taxon>Magnoliopsida</taxon>
        <taxon>Trochodendrales</taxon>
        <taxon>Trochodendraceae</taxon>
        <taxon>Tetracentron</taxon>
    </lineage>
</organism>
<protein>
    <submittedName>
        <fullName evidence="1">Uncharacterized protein</fullName>
    </submittedName>
</protein>
<dbReference type="PANTHER" id="PTHR35750:SF1">
    <property type="entry name" value="PHOSPHOLIPID HYDROPEROXIDE GLUTATHIONE PEROXIDASE"/>
    <property type="match status" value="1"/>
</dbReference>
<dbReference type="AlphaFoldDB" id="A0A835D0B5"/>
<dbReference type="EMBL" id="JABCRI010000022">
    <property type="protein sequence ID" value="KAF8379102.1"/>
    <property type="molecule type" value="Genomic_DNA"/>
</dbReference>
<evidence type="ECO:0000313" key="1">
    <source>
        <dbReference type="EMBL" id="KAF8379102.1"/>
    </source>
</evidence>
<keyword evidence="2" id="KW-1185">Reference proteome</keyword>
<dbReference type="PANTHER" id="PTHR35750">
    <property type="entry name" value="PHOSPHOLIPID HYDROPEROXIDE GLUTATHIONE PEROXIDASE"/>
    <property type="match status" value="1"/>
</dbReference>
<gene>
    <name evidence="1" type="ORF">HHK36_028531</name>
</gene>